<protein>
    <submittedName>
        <fullName evidence="2">Uncharacterized protein</fullName>
    </submittedName>
</protein>
<keyword evidence="3" id="KW-1185">Reference proteome</keyword>
<feature type="compositionally biased region" description="Polar residues" evidence="1">
    <location>
        <begin position="24"/>
        <end position="37"/>
    </location>
</feature>
<feature type="region of interest" description="Disordered" evidence="1">
    <location>
        <begin position="1"/>
        <end position="65"/>
    </location>
</feature>
<proteinExistence type="predicted"/>
<evidence type="ECO:0000313" key="2">
    <source>
        <dbReference type="EMBL" id="KFO36648.1"/>
    </source>
</evidence>
<dbReference type="AlphaFoldDB" id="A0A091E1T5"/>
<sequence length="91" mass="10000">MREVWTAAQLPVTDSKAQPMGSEKMTSSPREVWNWTSRGVPKGDNKFRSGMEPQIPVTPQPPEVRRLVSSNPFPTVTEGADIDCLSAGLEC</sequence>
<name>A0A091E1T5_FUKDA</name>
<dbReference type="Proteomes" id="UP000028990">
    <property type="component" value="Unassembled WGS sequence"/>
</dbReference>
<evidence type="ECO:0000313" key="3">
    <source>
        <dbReference type="Proteomes" id="UP000028990"/>
    </source>
</evidence>
<reference evidence="2 3" key="1">
    <citation type="submission" date="2013-11" db="EMBL/GenBank/DDBJ databases">
        <title>The Damaraland mole rat (Fukomys damarensis) genome and evolution of African mole rats.</title>
        <authorList>
            <person name="Gladyshev V.N."/>
            <person name="Fang X."/>
        </authorList>
    </citation>
    <scope>NUCLEOTIDE SEQUENCE [LARGE SCALE GENOMIC DNA]</scope>
    <source>
        <tissue evidence="2">Liver</tissue>
    </source>
</reference>
<accession>A0A091E1T5</accession>
<evidence type="ECO:0000256" key="1">
    <source>
        <dbReference type="SAM" id="MobiDB-lite"/>
    </source>
</evidence>
<organism evidence="2 3">
    <name type="scientific">Fukomys damarensis</name>
    <name type="common">Damaraland mole rat</name>
    <name type="synonym">Cryptomys damarensis</name>
    <dbReference type="NCBI Taxonomy" id="885580"/>
    <lineage>
        <taxon>Eukaryota</taxon>
        <taxon>Metazoa</taxon>
        <taxon>Chordata</taxon>
        <taxon>Craniata</taxon>
        <taxon>Vertebrata</taxon>
        <taxon>Euteleostomi</taxon>
        <taxon>Mammalia</taxon>
        <taxon>Eutheria</taxon>
        <taxon>Euarchontoglires</taxon>
        <taxon>Glires</taxon>
        <taxon>Rodentia</taxon>
        <taxon>Hystricomorpha</taxon>
        <taxon>Bathyergidae</taxon>
        <taxon>Fukomys</taxon>
    </lineage>
</organism>
<dbReference type="EMBL" id="KN121328">
    <property type="protein sequence ID" value="KFO36648.1"/>
    <property type="molecule type" value="Genomic_DNA"/>
</dbReference>
<gene>
    <name evidence="2" type="ORF">H920_01874</name>
</gene>